<accession>A0AAJ6ZJ31</accession>
<dbReference type="InterPro" id="IPR010562">
    <property type="entry name" value="Haemolymph_juvenile_hormone-bd"/>
</dbReference>
<reference evidence="5" key="1">
    <citation type="submission" date="2025-08" db="UniProtKB">
        <authorList>
            <consortium name="RefSeq"/>
        </authorList>
    </citation>
    <scope>IDENTIFICATION</scope>
</reference>
<dbReference type="GeneID" id="106122161"/>
<dbReference type="Proteomes" id="UP000694872">
    <property type="component" value="Unplaced"/>
</dbReference>
<proteinExistence type="inferred from homology"/>
<protein>
    <submittedName>
        <fullName evidence="5">Protein takeout-like</fullName>
    </submittedName>
</protein>
<dbReference type="KEGG" id="pxu:106122161"/>
<dbReference type="FunFam" id="3.15.10.30:FF:000001">
    <property type="entry name" value="Takeout-like protein 1"/>
    <property type="match status" value="1"/>
</dbReference>
<comment type="similarity">
    <text evidence="3">Belongs to the TO family.</text>
</comment>
<organism evidence="5">
    <name type="scientific">Papilio xuthus</name>
    <name type="common">Asian swallowtail butterfly</name>
    <dbReference type="NCBI Taxonomy" id="66420"/>
    <lineage>
        <taxon>Eukaryota</taxon>
        <taxon>Metazoa</taxon>
        <taxon>Ecdysozoa</taxon>
        <taxon>Arthropoda</taxon>
        <taxon>Hexapoda</taxon>
        <taxon>Insecta</taxon>
        <taxon>Pterygota</taxon>
        <taxon>Neoptera</taxon>
        <taxon>Endopterygota</taxon>
        <taxon>Lepidoptera</taxon>
        <taxon>Glossata</taxon>
        <taxon>Ditrysia</taxon>
        <taxon>Papilionoidea</taxon>
        <taxon>Papilionidae</taxon>
        <taxon>Papilioninae</taxon>
        <taxon>Papilio</taxon>
    </lineage>
</organism>
<gene>
    <name evidence="5" type="primary">LOC106122161</name>
</gene>
<keyword evidence="1 4" id="KW-0732">Signal</keyword>
<dbReference type="GO" id="GO:0005615">
    <property type="term" value="C:extracellular space"/>
    <property type="evidence" value="ECO:0007669"/>
    <property type="project" value="TreeGrafter"/>
</dbReference>
<keyword evidence="2" id="KW-0090">Biological rhythms</keyword>
<evidence type="ECO:0000313" key="5">
    <source>
        <dbReference type="RefSeq" id="XP_013173514.1"/>
    </source>
</evidence>
<sequence>MFLHTVFIITLVVLQSCVSYARVAPDYITPCVGLKSACLKKNIQETIPRFVKGIPSLAVNSTDPLTYDYVNVELPGGLKIEFKDGVLKGLRNCLVNEAKFQNNDADVELTCNVTIKGKYKAQGQILIISINGDGDAKLKITDLNLKIKLKFIDNVRDGVTYYDVKDYKVNYNINGKVQFALTNLFKGNPELGQTVLTFLNENWKLVDAEFGKPLVDIVIGIAFKNVQKFFSNIPKDELVVL</sequence>
<dbReference type="Pfam" id="PF06585">
    <property type="entry name" value="JHBP"/>
    <property type="match status" value="1"/>
</dbReference>
<dbReference type="InterPro" id="IPR038606">
    <property type="entry name" value="To_sf"/>
</dbReference>
<dbReference type="SMART" id="SM00700">
    <property type="entry name" value="JHBP"/>
    <property type="match status" value="1"/>
</dbReference>
<dbReference type="PANTHER" id="PTHR11008:SF18">
    <property type="entry name" value="BCDNA.GH05536-RELATED"/>
    <property type="match status" value="1"/>
</dbReference>
<evidence type="ECO:0000256" key="4">
    <source>
        <dbReference type="SAM" id="SignalP"/>
    </source>
</evidence>
<evidence type="ECO:0000256" key="1">
    <source>
        <dbReference type="ARBA" id="ARBA00022729"/>
    </source>
</evidence>
<dbReference type="Gene3D" id="3.15.10.30">
    <property type="entry name" value="Haemolymph juvenile hormone binding protein"/>
    <property type="match status" value="1"/>
</dbReference>
<dbReference type="PANTHER" id="PTHR11008">
    <property type="entry name" value="PROTEIN TAKEOUT-LIKE PROTEIN"/>
    <property type="match status" value="1"/>
</dbReference>
<name>A0AAJ6ZJ31_PAPXU</name>
<dbReference type="RefSeq" id="XP_013173514.1">
    <property type="nucleotide sequence ID" value="XM_013318060.1"/>
</dbReference>
<dbReference type="GO" id="GO:0007623">
    <property type="term" value="P:circadian rhythm"/>
    <property type="evidence" value="ECO:0007669"/>
    <property type="project" value="UniProtKB-ARBA"/>
</dbReference>
<feature type="signal peptide" evidence="4">
    <location>
        <begin position="1"/>
        <end position="21"/>
    </location>
</feature>
<dbReference type="AlphaFoldDB" id="A0AAJ6ZJ31"/>
<evidence type="ECO:0000256" key="3">
    <source>
        <dbReference type="ARBA" id="ARBA00060902"/>
    </source>
</evidence>
<evidence type="ECO:0000256" key="2">
    <source>
        <dbReference type="ARBA" id="ARBA00023108"/>
    </source>
</evidence>
<feature type="chain" id="PRO_5042570944" evidence="4">
    <location>
        <begin position="22"/>
        <end position="241"/>
    </location>
</feature>